<dbReference type="GO" id="GO:0042773">
    <property type="term" value="P:ATP synthesis coupled electron transport"/>
    <property type="evidence" value="ECO:0007669"/>
    <property type="project" value="TreeGrafter"/>
</dbReference>
<evidence type="ECO:0000256" key="2">
    <source>
        <dbReference type="ARBA" id="ARBA00004370"/>
    </source>
</evidence>
<reference evidence="8" key="1">
    <citation type="submission" date="2020-10" db="EMBL/GenBank/DDBJ databases">
        <title>Complete Mitochondrial Genome of Pyrus betulifolia Bunge.</title>
        <authorList>
            <person name="Yuan M."/>
            <person name="Ji P."/>
            <person name="Qiu Z."/>
            <person name="Li D."/>
        </authorList>
    </citation>
    <scope>NUCLEOTIDE SEQUENCE</scope>
</reference>
<dbReference type="GO" id="GO:0016020">
    <property type="term" value="C:membrane"/>
    <property type="evidence" value="ECO:0007669"/>
    <property type="project" value="UniProtKB-SubCell"/>
</dbReference>
<protein>
    <recommendedName>
        <fullName evidence="5">Cytochrome c oxidase polypeptide II</fullName>
    </recommendedName>
</protein>
<dbReference type="PANTHER" id="PTHR22888:SF9">
    <property type="entry name" value="CYTOCHROME C OXIDASE SUBUNIT 2"/>
    <property type="match status" value="1"/>
</dbReference>
<comment type="cofactor">
    <cofactor evidence="1">
        <name>Cu cation</name>
        <dbReference type="ChEBI" id="CHEBI:23378"/>
    </cofactor>
</comment>
<keyword evidence="8" id="KW-0496">Mitochondrion</keyword>
<organism evidence="8">
    <name type="scientific">Pyrus betulifolia</name>
    <dbReference type="NCBI Taxonomy" id="436086"/>
    <lineage>
        <taxon>Eukaryota</taxon>
        <taxon>Viridiplantae</taxon>
        <taxon>Streptophyta</taxon>
        <taxon>Embryophyta</taxon>
        <taxon>Tracheophyta</taxon>
        <taxon>Spermatophyta</taxon>
        <taxon>Magnoliopsida</taxon>
        <taxon>eudicotyledons</taxon>
        <taxon>Gunneridae</taxon>
        <taxon>Pentapetalae</taxon>
        <taxon>rosids</taxon>
        <taxon>fabids</taxon>
        <taxon>Rosales</taxon>
        <taxon>Rosaceae</taxon>
        <taxon>Amygdaloideae</taxon>
        <taxon>Maleae</taxon>
        <taxon>Pyrus</taxon>
    </lineage>
</organism>
<evidence type="ECO:0000256" key="1">
    <source>
        <dbReference type="ARBA" id="ARBA00001935"/>
    </source>
</evidence>
<evidence type="ECO:0000256" key="3">
    <source>
        <dbReference type="ARBA" id="ARBA00007866"/>
    </source>
</evidence>
<dbReference type="InterPro" id="IPR045187">
    <property type="entry name" value="CcO_II"/>
</dbReference>
<dbReference type="InterPro" id="IPR002429">
    <property type="entry name" value="CcO_II-like_C"/>
</dbReference>
<name>A0A7T0CRC9_9ROSA</name>
<dbReference type="SUPFAM" id="SSF49503">
    <property type="entry name" value="Cupredoxins"/>
    <property type="match status" value="1"/>
</dbReference>
<comment type="similarity">
    <text evidence="3">Belongs to the cytochrome c oxidase subunit 2 family.</text>
</comment>
<evidence type="ECO:0000259" key="7">
    <source>
        <dbReference type="PROSITE" id="PS50857"/>
    </source>
</evidence>
<evidence type="ECO:0000256" key="4">
    <source>
        <dbReference type="ARBA" id="ARBA00023136"/>
    </source>
</evidence>
<dbReference type="RefSeq" id="YP_010047122.1">
    <property type="nucleotide sequence ID" value="NC_054332.1"/>
</dbReference>
<dbReference type="Gene3D" id="2.60.40.420">
    <property type="entry name" value="Cupredoxins - blue copper proteins"/>
    <property type="match status" value="1"/>
</dbReference>
<comment type="catalytic activity">
    <reaction evidence="6">
        <text>4 Fe(II)-[cytochrome c] + O2 + 8 H(+)(in) = 4 Fe(III)-[cytochrome c] + 2 H2O + 4 H(+)(out)</text>
        <dbReference type="Rhea" id="RHEA:11436"/>
        <dbReference type="Rhea" id="RHEA-COMP:10350"/>
        <dbReference type="Rhea" id="RHEA-COMP:14399"/>
        <dbReference type="ChEBI" id="CHEBI:15377"/>
        <dbReference type="ChEBI" id="CHEBI:15378"/>
        <dbReference type="ChEBI" id="CHEBI:15379"/>
        <dbReference type="ChEBI" id="CHEBI:29033"/>
        <dbReference type="ChEBI" id="CHEBI:29034"/>
        <dbReference type="EC" id="7.1.1.9"/>
    </reaction>
    <physiologicalReaction direction="left-to-right" evidence="6">
        <dbReference type="Rhea" id="RHEA:11437"/>
    </physiologicalReaction>
</comment>
<geneLocation type="mitochondrion" evidence="8"/>
<dbReference type="AlphaFoldDB" id="A0A7T0CRC9"/>
<dbReference type="EMBL" id="MW080658">
    <property type="protein sequence ID" value="QPJ79555.1"/>
    <property type="molecule type" value="Genomic_DNA"/>
</dbReference>
<dbReference type="PANTHER" id="PTHR22888">
    <property type="entry name" value="CYTOCHROME C OXIDASE, SUBUNIT II"/>
    <property type="match status" value="1"/>
</dbReference>
<keyword evidence="4" id="KW-0472">Membrane</keyword>
<accession>A0A7T0CRC9</accession>
<dbReference type="GO" id="GO:0005507">
    <property type="term" value="F:copper ion binding"/>
    <property type="evidence" value="ECO:0007669"/>
    <property type="project" value="InterPro"/>
</dbReference>
<proteinExistence type="inferred from homology"/>
<dbReference type="Pfam" id="PF00116">
    <property type="entry name" value="COX2"/>
    <property type="match status" value="1"/>
</dbReference>
<evidence type="ECO:0000256" key="6">
    <source>
        <dbReference type="ARBA" id="ARBA00049512"/>
    </source>
</evidence>
<gene>
    <name evidence="8" type="primary">ORF369</name>
</gene>
<dbReference type="GO" id="GO:0004129">
    <property type="term" value="F:cytochrome-c oxidase activity"/>
    <property type="evidence" value="ECO:0007669"/>
    <property type="project" value="UniProtKB-EC"/>
</dbReference>
<evidence type="ECO:0000313" key="8">
    <source>
        <dbReference type="EMBL" id="QPJ79555.1"/>
    </source>
</evidence>
<sequence length="369" mass="40853">MVRRVGIWRKLHSFSLRLDRLTSRYLFLSPMLSVGQQPTTTHVFLNWESKNKSLFFFLGGAEQLKNEPTQMIVLEWLFLTIEAVKSWQLGFQDAATPMMQGIVDNRVVVPDKTHIRIIVTPADVPHSWAVPSSGVKCDAAPGCFNQISVEAVPKKDYGSRVVPDRSPMAASPMEPRLSPWDLISGANREPSPFCGSQMEVAGPSNPLGGSAPPLPIESGTVPPANAVTFSEAGPSQVAPPAPSFLIPPEEVSQDALWGALEDTARSLMQSRAYRATDRALERFYYEQNELATLLAGMLPQRGIVANAEDVRRAVSALTYDIYENFEGRQKRMRALKNSLINRPEGKAWRDFIQHLRELGVSVNADDGPR</sequence>
<feature type="domain" description="Cytochrome oxidase subunit II copper A binding" evidence="7">
    <location>
        <begin position="73"/>
        <end position="191"/>
    </location>
</feature>
<comment type="subcellular location">
    <subcellularLocation>
        <location evidence="2">Membrane</location>
    </subcellularLocation>
</comment>
<evidence type="ECO:0000256" key="5">
    <source>
        <dbReference type="ARBA" id="ARBA00031389"/>
    </source>
</evidence>
<dbReference type="GeneID" id="63657467"/>
<dbReference type="PROSITE" id="PS50857">
    <property type="entry name" value="COX2_CUA"/>
    <property type="match status" value="1"/>
</dbReference>
<dbReference type="InterPro" id="IPR008972">
    <property type="entry name" value="Cupredoxin"/>
</dbReference>
<dbReference type="PRINTS" id="PR01166">
    <property type="entry name" value="CYCOXIDASEII"/>
</dbReference>